<dbReference type="Proteomes" id="UP000734271">
    <property type="component" value="Unassembled WGS sequence"/>
</dbReference>
<keyword evidence="4" id="KW-1185">Reference proteome</keyword>
<protein>
    <submittedName>
        <fullName evidence="3">Helix-turn-helix domain-containing protein</fullName>
    </submittedName>
</protein>
<comment type="caution">
    <text evidence="3">The sequence shown here is derived from an EMBL/GenBank/DDBJ whole genome shotgun (WGS) entry which is preliminary data.</text>
</comment>
<dbReference type="RefSeq" id="WP_223417523.1">
    <property type="nucleotide sequence ID" value="NZ_JAIPME010000001.1"/>
</dbReference>
<evidence type="ECO:0000313" key="4">
    <source>
        <dbReference type="Proteomes" id="UP000734271"/>
    </source>
</evidence>
<evidence type="ECO:0000256" key="1">
    <source>
        <dbReference type="ARBA" id="ARBA00023125"/>
    </source>
</evidence>
<accession>A0ABS7SW51</accession>
<gene>
    <name evidence="3" type="ORF">K8P03_00340</name>
</gene>
<dbReference type="CDD" id="cd00093">
    <property type="entry name" value="HTH_XRE"/>
    <property type="match status" value="1"/>
</dbReference>
<dbReference type="SMART" id="SM00530">
    <property type="entry name" value="HTH_XRE"/>
    <property type="match status" value="1"/>
</dbReference>
<reference evidence="3 4" key="1">
    <citation type="submission" date="2021-08" db="EMBL/GenBank/DDBJ databases">
        <title>FDA dAtabase for Regulatory Grade micrObial Sequences (FDA-ARGOS): Supporting development and validation of Infectious Disease Dx tests.</title>
        <authorList>
            <person name="Sproer C."/>
            <person name="Gronow S."/>
            <person name="Severitt S."/>
            <person name="Schroder I."/>
            <person name="Tallon L."/>
            <person name="Sadzewicz L."/>
            <person name="Zhao X."/>
            <person name="Boylan J."/>
            <person name="Ott S."/>
            <person name="Bowen H."/>
            <person name="Vavikolanu K."/>
            <person name="Hazen T."/>
            <person name="Aluvathingal J."/>
            <person name="Nadendla S."/>
            <person name="Lowell S."/>
            <person name="Myers T."/>
            <person name="Yan Y."/>
            <person name="Sichtig H."/>
        </authorList>
    </citation>
    <scope>NUCLEOTIDE SEQUENCE [LARGE SCALE GENOMIC DNA]</scope>
    <source>
        <strain evidence="3 4">FDAARGOS_1460</strain>
    </source>
</reference>
<proteinExistence type="predicted"/>
<dbReference type="EMBL" id="JAIPME010000001">
    <property type="protein sequence ID" value="MBZ2385773.1"/>
    <property type="molecule type" value="Genomic_DNA"/>
</dbReference>
<dbReference type="PANTHER" id="PTHR46558:SF11">
    <property type="entry name" value="HTH-TYPE TRANSCRIPTIONAL REGULATOR XRE"/>
    <property type="match status" value="1"/>
</dbReference>
<dbReference type="PANTHER" id="PTHR46558">
    <property type="entry name" value="TRACRIPTIONAL REGULATORY PROTEIN-RELATED-RELATED"/>
    <property type="match status" value="1"/>
</dbReference>
<feature type="domain" description="HTH cro/C1-type" evidence="2">
    <location>
        <begin position="8"/>
        <end position="61"/>
    </location>
</feature>
<dbReference type="Pfam" id="PF01381">
    <property type="entry name" value="HTH_3"/>
    <property type="match status" value="1"/>
</dbReference>
<dbReference type="InterPro" id="IPR001387">
    <property type="entry name" value="Cro/C1-type_HTH"/>
</dbReference>
<sequence>MIDINNKIKIYRAIKNVSQQELADAIGVSQQTIGRIEKLGTTNLMTAQKIANYFGVRIEDIFLNKNTTLNVN</sequence>
<evidence type="ECO:0000313" key="3">
    <source>
        <dbReference type="EMBL" id="MBZ2385773.1"/>
    </source>
</evidence>
<keyword evidence="1" id="KW-0238">DNA-binding</keyword>
<dbReference type="PROSITE" id="PS50943">
    <property type="entry name" value="HTH_CROC1"/>
    <property type="match status" value="1"/>
</dbReference>
<dbReference type="Gene3D" id="1.10.260.40">
    <property type="entry name" value="lambda repressor-like DNA-binding domains"/>
    <property type="match status" value="1"/>
</dbReference>
<dbReference type="SUPFAM" id="SSF47413">
    <property type="entry name" value="lambda repressor-like DNA-binding domains"/>
    <property type="match status" value="1"/>
</dbReference>
<organism evidence="3 4">
    <name type="scientific">Anaerococcus murdochii</name>
    <dbReference type="NCBI Taxonomy" id="411577"/>
    <lineage>
        <taxon>Bacteria</taxon>
        <taxon>Bacillati</taxon>
        <taxon>Bacillota</taxon>
        <taxon>Tissierellia</taxon>
        <taxon>Tissierellales</taxon>
        <taxon>Peptoniphilaceae</taxon>
        <taxon>Anaerococcus</taxon>
    </lineage>
</organism>
<evidence type="ECO:0000259" key="2">
    <source>
        <dbReference type="PROSITE" id="PS50943"/>
    </source>
</evidence>
<name>A0ABS7SW51_9FIRM</name>
<dbReference type="InterPro" id="IPR010982">
    <property type="entry name" value="Lambda_DNA-bd_dom_sf"/>
</dbReference>